<feature type="domain" description="SH3b" evidence="3">
    <location>
        <begin position="180"/>
        <end position="244"/>
    </location>
</feature>
<accession>A0A1I1EXG0</accession>
<dbReference type="EMBL" id="FOLT01000001">
    <property type="protein sequence ID" value="SFB91342.1"/>
    <property type="molecule type" value="Genomic_DNA"/>
</dbReference>
<sequence>MDQSHLHSKNNRSLFILLITGLVVLLLGSIVALANENKVTVLASTLNVRYGPGLSHEILTQVNEQEQLNVLGEENEWYKVRLETDQIGWVASWLVENEEVSLDNQLYGRITSAEVNVRQFSTTDSKILGTVSQGEEFPILYREDDWVQILFNHRVAWLHADLIAVIDQPTERAAAGEKADASLKIRVGSTPTNIRHEPTIDAGILTTLRSAEEFDVLKEENEWYEIELSDGTRGFVASWVTETVSAETVSAKETLPNASASHYATTLAEATIVIDPGHGGYDPGAVASSGFTEKEVTLNTGLLLADRLKKDGVNVILTRSTDEYISLNDRVYYAHQANADAFISLHYDAVPEANSMSGTTTYYYSDNERSLADVINQQLSQNVRLDNNGVRHGNYQVLRQNAQPSVLLELGYMNNDYDITLVNTPAYQSTVADAVYNALDQYFSQR</sequence>
<reference evidence="5" key="1">
    <citation type="submission" date="2016-10" db="EMBL/GenBank/DDBJ databases">
        <authorList>
            <person name="Varghese N."/>
            <person name="Submissions S."/>
        </authorList>
    </citation>
    <scope>NUCLEOTIDE SEQUENCE [LARGE SCALE GENOMIC DNA]</scope>
    <source>
        <strain evidence="5">DSM 23664</strain>
    </source>
</reference>
<dbReference type="STRING" id="753702.SAMN04488102_101387"/>
<dbReference type="Pfam" id="PF01520">
    <property type="entry name" value="Amidase_3"/>
    <property type="match status" value="1"/>
</dbReference>
<dbReference type="PANTHER" id="PTHR30404">
    <property type="entry name" value="N-ACETYLMURAMOYL-L-ALANINE AMIDASE"/>
    <property type="match status" value="1"/>
</dbReference>
<dbReference type="GO" id="GO:0009253">
    <property type="term" value="P:peptidoglycan catabolic process"/>
    <property type="evidence" value="ECO:0007669"/>
    <property type="project" value="InterPro"/>
</dbReference>
<keyword evidence="5" id="KW-1185">Reference proteome</keyword>
<dbReference type="Gene3D" id="2.30.30.40">
    <property type="entry name" value="SH3 Domains"/>
    <property type="match status" value="3"/>
</dbReference>
<evidence type="ECO:0000256" key="1">
    <source>
        <dbReference type="ARBA" id="ARBA00022801"/>
    </source>
</evidence>
<proteinExistence type="predicted"/>
<dbReference type="OrthoDB" id="9806267at2"/>
<name>A0A1I1EXG0_9LACT</name>
<dbReference type="PIRSF" id="PIRSF037846">
    <property type="entry name" value="Autolysin_YrvJ_prd"/>
    <property type="match status" value="1"/>
</dbReference>
<feature type="domain" description="SH3b" evidence="3">
    <location>
        <begin position="34"/>
        <end position="99"/>
    </location>
</feature>
<dbReference type="InterPro" id="IPR017293">
    <property type="entry name" value="N-acetylmuramoyl-L-ala_amidase"/>
</dbReference>
<evidence type="ECO:0000313" key="4">
    <source>
        <dbReference type="EMBL" id="SFB91342.1"/>
    </source>
</evidence>
<dbReference type="GO" id="GO:0030288">
    <property type="term" value="C:outer membrane-bounded periplasmic space"/>
    <property type="evidence" value="ECO:0007669"/>
    <property type="project" value="TreeGrafter"/>
</dbReference>
<dbReference type="InterPro" id="IPR002508">
    <property type="entry name" value="MurNAc-LAA_cat"/>
</dbReference>
<dbReference type="SMART" id="SM00287">
    <property type="entry name" value="SH3b"/>
    <property type="match status" value="3"/>
</dbReference>
<evidence type="ECO:0000259" key="3">
    <source>
        <dbReference type="PROSITE" id="PS51781"/>
    </source>
</evidence>
<dbReference type="RefSeq" id="WP_091528211.1">
    <property type="nucleotide sequence ID" value="NZ_FOLT01000001.1"/>
</dbReference>
<dbReference type="InterPro" id="IPR003646">
    <property type="entry name" value="SH3-like_bac-type"/>
</dbReference>
<evidence type="ECO:0000313" key="5">
    <source>
        <dbReference type="Proteomes" id="UP000199612"/>
    </source>
</evidence>
<gene>
    <name evidence="4" type="ORF">SAMN04488102_101387</name>
</gene>
<dbReference type="InterPro" id="IPR050695">
    <property type="entry name" value="N-acetylmuramoyl_amidase_3"/>
</dbReference>
<dbReference type="AlphaFoldDB" id="A0A1I1EXG0"/>
<dbReference type="Pfam" id="PF08239">
    <property type="entry name" value="SH3_3"/>
    <property type="match status" value="3"/>
</dbReference>
<protein>
    <submittedName>
        <fullName evidence="4">N-acetylmuramoyl-L-alanine amidase</fullName>
    </submittedName>
</protein>
<dbReference type="Proteomes" id="UP000199612">
    <property type="component" value="Unassembled WGS sequence"/>
</dbReference>
<dbReference type="Gene3D" id="3.40.630.40">
    <property type="entry name" value="Zn-dependent exopeptidases"/>
    <property type="match status" value="1"/>
</dbReference>
<dbReference type="GO" id="GO:0071555">
    <property type="term" value="P:cell wall organization"/>
    <property type="evidence" value="ECO:0007669"/>
    <property type="project" value="UniProtKB-KW"/>
</dbReference>
<dbReference type="PANTHER" id="PTHR30404:SF7">
    <property type="entry name" value="CELL WALL AMIDASE LYTH-RELATED"/>
    <property type="match status" value="1"/>
</dbReference>
<dbReference type="CDD" id="cd02696">
    <property type="entry name" value="MurNAc-LAA"/>
    <property type="match status" value="1"/>
</dbReference>
<dbReference type="PROSITE" id="PS51781">
    <property type="entry name" value="SH3B"/>
    <property type="match status" value="2"/>
</dbReference>
<dbReference type="GO" id="GO:0008745">
    <property type="term" value="F:N-acetylmuramoyl-L-alanine amidase activity"/>
    <property type="evidence" value="ECO:0007669"/>
    <property type="project" value="InterPro"/>
</dbReference>
<evidence type="ECO:0000256" key="2">
    <source>
        <dbReference type="ARBA" id="ARBA00023316"/>
    </source>
</evidence>
<keyword evidence="1" id="KW-0378">Hydrolase</keyword>
<dbReference type="SUPFAM" id="SSF53187">
    <property type="entry name" value="Zn-dependent exopeptidases"/>
    <property type="match status" value="1"/>
</dbReference>
<organism evidence="4 5">
    <name type="scientific">Alkalibacterium subtropicum</name>
    <dbReference type="NCBI Taxonomy" id="753702"/>
    <lineage>
        <taxon>Bacteria</taxon>
        <taxon>Bacillati</taxon>
        <taxon>Bacillota</taxon>
        <taxon>Bacilli</taxon>
        <taxon>Lactobacillales</taxon>
        <taxon>Carnobacteriaceae</taxon>
        <taxon>Alkalibacterium</taxon>
    </lineage>
</organism>
<keyword evidence="2" id="KW-0961">Cell wall biogenesis/degradation</keyword>
<dbReference type="SMART" id="SM00646">
    <property type="entry name" value="Ami_3"/>
    <property type="match status" value="1"/>
</dbReference>